<sequence>MITVKDFLDLNPHKTELKHKKLAFTYFTKEFTLNNPEYIEYAEVVYTNSEGLELCIEDKKYADIVKVLEDIIIDNKLSLDEPIVTWDIDDGDIINFNGMVELEDCLLFYVR</sequence>
<evidence type="ECO:0000313" key="1">
    <source>
        <dbReference type="EMBL" id="DAF89826.1"/>
    </source>
</evidence>
<organism evidence="1">
    <name type="scientific">Siphoviridae sp. cteLh2</name>
    <dbReference type="NCBI Taxonomy" id="2825590"/>
    <lineage>
        <taxon>Viruses</taxon>
        <taxon>Duplodnaviria</taxon>
        <taxon>Heunggongvirae</taxon>
        <taxon>Uroviricota</taxon>
        <taxon>Caudoviricetes</taxon>
    </lineage>
</organism>
<reference evidence="1" key="1">
    <citation type="journal article" date="2021" name="Proc. Natl. Acad. Sci. U.S.A.">
        <title>A Catalog of Tens of Thousands of Viruses from Human Metagenomes Reveals Hidden Associations with Chronic Diseases.</title>
        <authorList>
            <person name="Tisza M.J."/>
            <person name="Buck C.B."/>
        </authorList>
    </citation>
    <scope>NUCLEOTIDE SEQUENCE</scope>
    <source>
        <strain evidence="1">CteLh2</strain>
    </source>
</reference>
<protein>
    <submittedName>
        <fullName evidence="1">Uncharacterized protein</fullName>
    </submittedName>
</protein>
<accession>A0A8S5U5U3</accession>
<name>A0A8S5U5U3_9CAUD</name>
<dbReference type="EMBL" id="BK016017">
    <property type="protein sequence ID" value="DAF89826.1"/>
    <property type="molecule type" value="Genomic_DNA"/>
</dbReference>
<proteinExistence type="predicted"/>